<accession>A0A2T4LUN3</accession>
<organism evidence="8 9">
    <name type="scientific">Staphylococcus cohnii</name>
    <dbReference type="NCBI Taxonomy" id="29382"/>
    <lineage>
        <taxon>Bacteria</taxon>
        <taxon>Bacillati</taxon>
        <taxon>Bacillota</taxon>
        <taxon>Bacilli</taxon>
        <taxon>Bacillales</taxon>
        <taxon>Staphylococcaceae</taxon>
        <taxon>Staphylococcus</taxon>
        <taxon>Staphylococcus cohnii species complex</taxon>
    </lineage>
</organism>
<keyword evidence="3" id="KW-1003">Cell membrane</keyword>
<dbReference type="AlphaFoldDB" id="A0A2T4LUN3"/>
<dbReference type="InterPro" id="IPR027417">
    <property type="entry name" value="P-loop_NTPase"/>
</dbReference>
<evidence type="ECO:0000256" key="4">
    <source>
        <dbReference type="ARBA" id="ARBA00022741"/>
    </source>
</evidence>
<evidence type="ECO:0000313" key="8">
    <source>
        <dbReference type="EMBL" id="PTF67028.1"/>
    </source>
</evidence>
<dbReference type="PROSITE" id="PS00211">
    <property type="entry name" value="ABC_TRANSPORTER_1"/>
    <property type="match status" value="1"/>
</dbReference>
<comment type="subcellular location">
    <subcellularLocation>
        <location evidence="1">Cell membrane</location>
        <topology evidence="1">Peripheral membrane protein</topology>
    </subcellularLocation>
</comment>
<dbReference type="SMART" id="SM00382">
    <property type="entry name" value="AAA"/>
    <property type="match status" value="1"/>
</dbReference>
<dbReference type="GO" id="GO:0016887">
    <property type="term" value="F:ATP hydrolysis activity"/>
    <property type="evidence" value="ECO:0007669"/>
    <property type="project" value="InterPro"/>
</dbReference>
<dbReference type="GO" id="GO:0015424">
    <property type="term" value="F:ABC-type amino acid transporter activity"/>
    <property type="evidence" value="ECO:0007669"/>
    <property type="project" value="InterPro"/>
</dbReference>
<dbReference type="RefSeq" id="WP_107386201.1">
    <property type="nucleotide sequence ID" value="NZ_JABXXD010000002.1"/>
</dbReference>
<dbReference type="PANTHER" id="PTHR43166">
    <property type="entry name" value="AMINO ACID IMPORT ATP-BINDING PROTEIN"/>
    <property type="match status" value="1"/>
</dbReference>
<dbReference type="Pfam" id="PF00005">
    <property type="entry name" value="ABC_tran"/>
    <property type="match status" value="1"/>
</dbReference>
<evidence type="ECO:0000313" key="9">
    <source>
        <dbReference type="Proteomes" id="UP000241208"/>
    </source>
</evidence>
<protein>
    <submittedName>
        <fullName evidence="8">Amino acid ABC transporter ATP-binding protein</fullName>
    </submittedName>
</protein>
<keyword evidence="2" id="KW-0813">Transport</keyword>
<dbReference type="InterPro" id="IPR003439">
    <property type="entry name" value="ABC_transporter-like_ATP-bd"/>
</dbReference>
<dbReference type="Gene3D" id="3.40.50.300">
    <property type="entry name" value="P-loop containing nucleotide triphosphate hydrolases"/>
    <property type="match status" value="1"/>
</dbReference>
<dbReference type="PIRSF" id="PIRSF039085">
    <property type="entry name" value="ABC_ATPase_HisP"/>
    <property type="match status" value="1"/>
</dbReference>
<comment type="caution">
    <text evidence="8">The sequence shown here is derived from an EMBL/GenBank/DDBJ whole genome shotgun (WGS) entry which is preliminary data.</text>
</comment>
<dbReference type="InterPro" id="IPR017871">
    <property type="entry name" value="ABC_transporter-like_CS"/>
</dbReference>
<evidence type="ECO:0000256" key="3">
    <source>
        <dbReference type="ARBA" id="ARBA00022475"/>
    </source>
</evidence>
<dbReference type="STRING" id="29382.BZ166_07545"/>
<keyword evidence="6" id="KW-0472">Membrane</keyword>
<dbReference type="PROSITE" id="PS50893">
    <property type="entry name" value="ABC_TRANSPORTER_2"/>
    <property type="match status" value="1"/>
</dbReference>
<sequence>MITVEHLIHKYKDHTVLNGVSFSQNKGTVTAIIGPSGSGKTTLLRTLNALAIPKSGTIQIDNQRFVANKHSKKDISQLRKKSAMVFQNYNLFKNKTILENITVGLIHGKKMPVKQANEIAISYLERFNLLNQKDKYPSQLSGGQSQRIGIIRALALNPDVLLLDEPTSALDPESIQGVLSLIKSIAQEGMTMVIVTHEIQFAKAIADQILFIDEGKILKQGTPQSVLASSDSKRINRFLNTVEMERDFYEK</sequence>
<dbReference type="GO" id="GO:0005886">
    <property type="term" value="C:plasma membrane"/>
    <property type="evidence" value="ECO:0007669"/>
    <property type="project" value="UniProtKB-SubCell"/>
</dbReference>
<keyword evidence="4" id="KW-0547">Nucleotide-binding</keyword>
<gene>
    <name evidence="8" type="ORF">BUY34_03105</name>
</gene>
<dbReference type="GO" id="GO:0005524">
    <property type="term" value="F:ATP binding"/>
    <property type="evidence" value="ECO:0007669"/>
    <property type="project" value="UniProtKB-KW"/>
</dbReference>
<evidence type="ECO:0000256" key="6">
    <source>
        <dbReference type="ARBA" id="ARBA00023136"/>
    </source>
</evidence>
<reference evidence="8 9" key="1">
    <citation type="journal article" date="2016" name="Front. Microbiol.">
        <title>Comprehensive Phylogenetic Analysis of Bovine Non-aureus Staphylococci Species Based on Whole-Genome Sequencing.</title>
        <authorList>
            <person name="Naushad S."/>
            <person name="Barkema H.W."/>
            <person name="Luby C."/>
            <person name="Condas L.A."/>
            <person name="Nobrega D.B."/>
            <person name="Carson D.A."/>
            <person name="De Buck J."/>
        </authorList>
    </citation>
    <scope>NUCLEOTIDE SEQUENCE [LARGE SCALE GENOMIC DNA]</scope>
    <source>
        <strain evidence="8 9">SNUC 3829</strain>
    </source>
</reference>
<dbReference type="Proteomes" id="UP000241208">
    <property type="component" value="Unassembled WGS sequence"/>
</dbReference>
<dbReference type="PANTHER" id="PTHR43166:SF35">
    <property type="entry name" value="L-CYSTINE IMPORT ATP-BINDING PROTEIN TCYN"/>
    <property type="match status" value="1"/>
</dbReference>
<dbReference type="InterPro" id="IPR030679">
    <property type="entry name" value="ABC_ATPase_HisP-typ"/>
</dbReference>
<evidence type="ECO:0000256" key="5">
    <source>
        <dbReference type="ARBA" id="ARBA00022840"/>
    </source>
</evidence>
<evidence type="ECO:0000256" key="2">
    <source>
        <dbReference type="ARBA" id="ARBA00022448"/>
    </source>
</evidence>
<proteinExistence type="predicted"/>
<dbReference type="InterPro" id="IPR003593">
    <property type="entry name" value="AAA+_ATPase"/>
</dbReference>
<dbReference type="SUPFAM" id="SSF52540">
    <property type="entry name" value="P-loop containing nucleoside triphosphate hydrolases"/>
    <property type="match status" value="1"/>
</dbReference>
<name>A0A2T4LUN3_9STAP</name>
<dbReference type="EMBL" id="PYZR01000020">
    <property type="protein sequence ID" value="PTF67028.1"/>
    <property type="molecule type" value="Genomic_DNA"/>
</dbReference>
<keyword evidence="5 8" id="KW-0067">ATP-binding</keyword>
<evidence type="ECO:0000259" key="7">
    <source>
        <dbReference type="PROSITE" id="PS50893"/>
    </source>
</evidence>
<evidence type="ECO:0000256" key="1">
    <source>
        <dbReference type="ARBA" id="ARBA00004202"/>
    </source>
</evidence>
<feature type="domain" description="ABC transporter" evidence="7">
    <location>
        <begin position="2"/>
        <end position="239"/>
    </location>
</feature>
<dbReference type="InterPro" id="IPR050086">
    <property type="entry name" value="MetN_ABC_transporter-like"/>
</dbReference>